<dbReference type="STRING" id="880071.Fleli_2757"/>
<dbReference type="InterPro" id="IPR051531">
    <property type="entry name" value="N-acetyltransferase"/>
</dbReference>
<dbReference type="Gene3D" id="3.40.630.30">
    <property type="match status" value="1"/>
</dbReference>
<dbReference type="Proteomes" id="UP000006054">
    <property type="component" value="Chromosome"/>
</dbReference>
<evidence type="ECO:0000313" key="2">
    <source>
        <dbReference type="EMBL" id="AFM05110.1"/>
    </source>
</evidence>
<dbReference type="KEGG" id="fli:Fleli_2757"/>
<keyword evidence="2" id="KW-0689">Ribosomal protein</keyword>
<dbReference type="Pfam" id="PF13302">
    <property type="entry name" value="Acetyltransf_3"/>
    <property type="match status" value="1"/>
</dbReference>
<proteinExistence type="predicted"/>
<evidence type="ECO:0000259" key="1">
    <source>
        <dbReference type="PROSITE" id="PS51186"/>
    </source>
</evidence>
<keyword evidence="2" id="KW-0808">Transferase</keyword>
<accession>I4AMC5</accession>
<dbReference type="EMBL" id="CP003345">
    <property type="protein sequence ID" value="AFM05110.1"/>
    <property type="molecule type" value="Genomic_DNA"/>
</dbReference>
<dbReference type="HOGENOM" id="CLU_1584043_0_0_10"/>
<dbReference type="GO" id="GO:0005840">
    <property type="term" value="C:ribosome"/>
    <property type="evidence" value="ECO:0007669"/>
    <property type="project" value="UniProtKB-KW"/>
</dbReference>
<dbReference type="InterPro" id="IPR000182">
    <property type="entry name" value="GNAT_dom"/>
</dbReference>
<dbReference type="AlphaFoldDB" id="I4AMC5"/>
<dbReference type="eggNOG" id="COG1670">
    <property type="taxonomic scope" value="Bacteria"/>
</dbReference>
<organism evidence="2 3">
    <name type="scientific">Bernardetia litoralis (strain ATCC 23117 / DSM 6794 / NBRC 15988 / NCIMB 1366 / Fx l1 / Sio-4)</name>
    <name type="common">Flexibacter litoralis</name>
    <dbReference type="NCBI Taxonomy" id="880071"/>
    <lineage>
        <taxon>Bacteria</taxon>
        <taxon>Pseudomonadati</taxon>
        <taxon>Bacteroidota</taxon>
        <taxon>Cytophagia</taxon>
        <taxon>Cytophagales</taxon>
        <taxon>Bernardetiaceae</taxon>
        <taxon>Bernardetia</taxon>
    </lineage>
</organism>
<protein>
    <submittedName>
        <fullName evidence="2">Acetyltransferase, ribosomal protein N-acetylase</fullName>
    </submittedName>
</protein>
<dbReference type="PROSITE" id="PS51186">
    <property type="entry name" value="GNAT"/>
    <property type="match status" value="1"/>
</dbReference>
<dbReference type="InterPro" id="IPR016181">
    <property type="entry name" value="Acyl_CoA_acyltransferase"/>
</dbReference>
<dbReference type="OrthoDB" id="9788916at2"/>
<dbReference type="RefSeq" id="WP_014798546.1">
    <property type="nucleotide sequence ID" value="NC_018018.1"/>
</dbReference>
<gene>
    <name evidence="2" type="ordered locus">Fleli_2757</name>
</gene>
<reference evidence="3" key="1">
    <citation type="submission" date="2012-06" db="EMBL/GenBank/DDBJ databases">
        <title>The complete genome of Flexibacter litoralis DSM 6794.</title>
        <authorList>
            <person name="Lucas S."/>
            <person name="Copeland A."/>
            <person name="Lapidus A."/>
            <person name="Glavina del Rio T."/>
            <person name="Dalin E."/>
            <person name="Tice H."/>
            <person name="Bruce D."/>
            <person name="Goodwin L."/>
            <person name="Pitluck S."/>
            <person name="Peters L."/>
            <person name="Ovchinnikova G."/>
            <person name="Lu M."/>
            <person name="Kyrpides N."/>
            <person name="Mavromatis K."/>
            <person name="Ivanova N."/>
            <person name="Brettin T."/>
            <person name="Detter J.C."/>
            <person name="Han C."/>
            <person name="Larimer F."/>
            <person name="Land M."/>
            <person name="Hauser L."/>
            <person name="Markowitz V."/>
            <person name="Cheng J.-F."/>
            <person name="Hugenholtz P."/>
            <person name="Woyke T."/>
            <person name="Wu D."/>
            <person name="Spring S."/>
            <person name="Lang E."/>
            <person name="Kopitz M."/>
            <person name="Brambilla E."/>
            <person name="Klenk H.-P."/>
            <person name="Eisen J.A."/>
        </authorList>
    </citation>
    <scope>NUCLEOTIDE SEQUENCE [LARGE SCALE GENOMIC DNA]</scope>
    <source>
        <strain evidence="3">ATCC 23117 / DSM 6794 / NBRC 15988 / NCIMB 1366 / Sio-4</strain>
    </source>
</reference>
<keyword evidence="3" id="KW-1185">Reference proteome</keyword>
<dbReference type="PANTHER" id="PTHR43792">
    <property type="entry name" value="GNAT FAMILY, PUTATIVE (AFU_ORTHOLOGUE AFUA_3G00765)-RELATED-RELATED"/>
    <property type="match status" value="1"/>
</dbReference>
<dbReference type="GO" id="GO:0016747">
    <property type="term" value="F:acyltransferase activity, transferring groups other than amino-acyl groups"/>
    <property type="evidence" value="ECO:0007669"/>
    <property type="project" value="InterPro"/>
</dbReference>
<sequence>MKLTTKRTELNLIQKEDFQEIIDSFREKDAVKYIKHIQGLSNNEYLDFLEQKRLLSKNGQLFYWTVREKETQNYIGTMGVMPYLGSDSAFHIGFRISKDFQEKGFATELGKVVIDFVKTELKHQLIFGLIMEGNIASQTLLKKLGFQFLKSDFNTDYQIQLETYRLDF</sequence>
<name>I4AMC5_BERLS</name>
<dbReference type="SUPFAM" id="SSF55729">
    <property type="entry name" value="Acyl-CoA N-acyltransferases (Nat)"/>
    <property type="match status" value="1"/>
</dbReference>
<dbReference type="PANTHER" id="PTHR43792:SF1">
    <property type="entry name" value="N-ACETYLTRANSFERASE DOMAIN-CONTAINING PROTEIN"/>
    <property type="match status" value="1"/>
</dbReference>
<evidence type="ECO:0000313" key="3">
    <source>
        <dbReference type="Proteomes" id="UP000006054"/>
    </source>
</evidence>
<feature type="domain" description="N-acetyltransferase" evidence="1">
    <location>
        <begin position="8"/>
        <end position="168"/>
    </location>
</feature>
<keyword evidence="2" id="KW-0687">Ribonucleoprotein</keyword>